<dbReference type="Proteomes" id="UP000054815">
    <property type="component" value="Unassembled WGS sequence"/>
</dbReference>
<dbReference type="STRING" id="6337.A0A0V0XDY0"/>
<dbReference type="AlphaFoldDB" id="A0A0V0XDY0"/>
<comment type="similarity">
    <text evidence="1">Belongs to the XPF family.</text>
</comment>
<keyword evidence="1" id="KW-0378">Hydrolase</keyword>
<dbReference type="Gene3D" id="1.10.150.670">
    <property type="entry name" value="Crossover junction endonuclease EME1, DNA-binding domain"/>
    <property type="match status" value="1"/>
</dbReference>
<dbReference type="GO" id="GO:0003677">
    <property type="term" value="F:DNA binding"/>
    <property type="evidence" value="ECO:0007669"/>
    <property type="project" value="UniProtKB-UniRule"/>
</dbReference>
<evidence type="ECO:0000313" key="2">
    <source>
        <dbReference type="EMBL" id="KRX86023.1"/>
    </source>
</evidence>
<proteinExistence type="inferred from homology"/>
<evidence type="ECO:0000313" key="3">
    <source>
        <dbReference type="Proteomes" id="UP000054815"/>
    </source>
</evidence>
<dbReference type="InterPro" id="IPR042530">
    <property type="entry name" value="EME1/EME2_C"/>
</dbReference>
<keyword evidence="1" id="KW-0233">DNA recombination</keyword>
<dbReference type="GO" id="GO:0006308">
    <property type="term" value="P:DNA catabolic process"/>
    <property type="evidence" value="ECO:0007669"/>
    <property type="project" value="UniProtKB-UniRule"/>
</dbReference>
<keyword evidence="1" id="KW-0540">Nuclease</keyword>
<sequence>LKNVVYLIEEFDGMDSMAEYKKLLVRGACAKTQLIDQFHFVRTHNLDETVVYLKMMTEYLRRSYADKSIWLKIDNSTQLTLNNASCCAQQLTVLQRFAKFDFNNRKQKQWTVSEVFARMLLQFHGISAERAQQIVNKYPTLAHLLNAYATAERNPDGNEPSNREIPLLAEIRSGMLGRNLGDKLAKKIQFFFTSTEPFQM</sequence>
<comment type="function">
    <text evidence="1">Interacts with EME1 to form a DNA structure-specific endonuclease with substrate preference for branched DNA structures with a 5'-end at the branch nick. Typical substrates include 3'-flap structures, D-loops, replication forks and nicked Holliday junctions. May be required in mitosis for the processing of stalled or collapsed replication fork intermediates. May be required in meiosis for the repair of meiosis-specific double strand breaks subsequent to single-end invasion (SEI).</text>
</comment>
<dbReference type="GO" id="GO:0048257">
    <property type="term" value="F:3'-flap endonuclease activity"/>
    <property type="evidence" value="ECO:0007669"/>
    <property type="project" value="TreeGrafter"/>
</dbReference>
<comment type="caution">
    <text evidence="2">The sequence shown here is derived from an EMBL/GenBank/DDBJ whole genome shotgun (WGS) entry which is preliminary data.</text>
</comment>
<dbReference type="GO" id="GO:0046872">
    <property type="term" value="F:metal ion binding"/>
    <property type="evidence" value="ECO:0007669"/>
    <property type="project" value="UniProtKB-UniRule"/>
</dbReference>
<dbReference type="EC" id="3.1.22.-" evidence="1"/>
<gene>
    <name evidence="2" type="primary">mus81</name>
    <name evidence="2" type="ORF">T4E_11034</name>
</gene>
<comment type="subcellular location">
    <subcellularLocation>
        <location evidence="1">Nucleus</location>
    </subcellularLocation>
</comment>
<dbReference type="PANTHER" id="PTHR13451:SF0">
    <property type="entry name" value="CROSSOVER JUNCTION ENDONUCLEASE MUS81"/>
    <property type="match status" value="1"/>
</dbReference>
<keyword evidence="1" id="KW-0539">Nucleus</keyword>
<dbReference type="InterPro" id="IPR033309">
    <property type="entry name" value="Mus81"/>
</dbReference>
<dbReference type="PANTHER" id="PTHR13451">
    <property type="entry name" value="CLASS II CROSSOVER JUNCTION ENDONUCLEASE MUS81"/>
    <property type="match status" value="1"/>
</dbReference>
<evidence type="ECO:0000256" key="1">
    <source>
        <dbReference type="RuleBase" id="RU369042"/>
    </source>
</evidence>
<dbReference type="Pfam" id="PF21292">
    <property type="entry name" value="EME1-MUS81_C"/>
    <property type="match status" value="1"/>
</dbReference>
<dbReference type="GO" id="GO:0008821">
    <property type="term" value="F:crossover junction DNA endonuclease activity"/>
    <property type="evidence" value="ECO:0007669"/>
    <property type="project" value="UniProtKB-UniRule"/>
</dbReference>
<keyword evidence="1" id="KW-0460">Magnesium</keyword>
<protein>
    <recommendedName>
        <fullName evidence="1">Crossover junction endonuclease MUS81</fullName>
        <ecNumber evidence="1">3.1.22.-</ecNumber>
    </recommendedName>
</protein>
<keyword evidence="1" id="KW-0227">DNA damage</keyword>
<reference evidence="2 3" key="1">
    <citation type="submission" date="2015-01" db="EMBL/GenBank/DDBJ databases">
        <title>Evolution of Trichinella species and genotypes.</title>
        <authorList>
            <person name="Korhonen P.K."/>
            <person name="Edoardo P."/>
            <person name="Giuseppe L.R."/>
            <person name="Gasser R.B."/>
        </authorList>
    </citation>
    <scope>NUCLEOTIDE SEQUENCE [LARGE SCALE GENOMIC DNA]</scope>
    <source>
        <strain evidence="2">ISS141</strain>
    </source>
</reference>
<dbReference type="GO" id="GO:0000727">
    <property type="term" value="P:double-strand break repair via break-induced replication"/>
    <property type="evidence" value="ECO:0007669"/>
    <property type="project" value="UniProtKB-UniRule"/>
</dbReference>
<organism evidence="2 3">
    <name type="scientific">Trichinella pseudospiralis</name>
    <name type="common">Parasitic roundworm</name>
    <dbReference type="NCBI Taxonomy" id="6337"/>
    <lineage>
        <taxon>Eukaryota</taxon>
        <taxon>Metazoa</taxon>
        <taxon>Ecdysozoa</taxon>
        <taxon>Nematoda</taxon>
        <taxon>Enoplea</taxon>
        <taxon>Dorylaimia</taxon>
        <taxon>Trichinellida</taxon>
        <taxon>Trichinellidae</taxon>
        <taxon>Trichinella</taxon>
    </lineage>
</organism>
<comment type="cofactor">
    <cofactor evidence="1">
        <name>Mg(2+)</name>
        <dbReference type="ChEBI" id="CHEBI:18420"/>
    </cofactor>
</comment>
<dbReference type="GO" id="GO:0048476">
    <property type="term" value="C:Holliday junction resolvase complex"/>
    <property type="evidence" value="ECO:0007669"/>
    <property type="project" value="UniProtKB-UniRule"/>
</dbReference>
<dbReference type="GO" id="GO:0005634">
    <property type="term" value="C:nucleus"/>
    <property type="evidence" value="ECO:0007669"/>
    <property type="project" value="UniProtKB-SubCell"/>
</dbReference>
<feature type="non-terminal residue" evidence="2">
    <location>
        <position position="200"/>
    </location>
</feature>
<name>A0A0V0XDY0_TRIPS</name>
<feature type="non-terminal residue" evidence="2">
    <location>
        <position position="1"/>
    </location>
</feature>
<dbReference type="GO" id="GO:0000712">
    <property type="term" value="P:resolution of meiotic recombination intermediates"/>
    <property type="evidence" value="ECO:0007669"/>
    <property type="project" value="TreeGrafter"/>
</dbReference>
<keyword evidence="1" id="KW-0479">Metal-binding</keyword>
<dbReference type="Gene3D" id="3.40.50.10130">
    <property type="match status" value="1"/>
</dbReference>
<accession>A0A0V0XDY0</accession>
<dbReference type="EMBL" id="JYDU01000529">
    <property type="protein sequence ID" value="KRX86023.1"/>
    <property type="molecule type" value="Genomic_DNA"/>
</dbReference>
<keyword evidence="1" id="KW-0234">DNA repair</keyword>
<keyword evidence="1 2" id="KW-0255">Endonuclease</keyword>
<comment type="subunit">
    <text evidence="1">Interacts with EME1.</text>
</comment>
<dbReference type="GO" id="GO:0031573">
    <property type="term" value="P:mitotic intra-S DNA damage checkpoint signaling"/>
    <property type="evidence" value="ECO:0007669"/>
    <property type="project" value="TreeGrafter"/>
</dbReference>